<dbReference type="EMBL" id="JAUJYO010000015">
    <property type="protein sequence ID" value="KAK1296420.1"/>
    <property type="molecule type" value="Genomic_DNA"/>
</dbReference>
<dbReference type="GO" id="GO:0031267">
    <property type="term" value="F:small GTPase binding"/>
    <property type="evidence" value="ECO:0007669"/>
    <property type="project" value="InterPro"/>
</dbReference>
<dbReference type="SUPFAM" id="SSF48371">
    <property type="entry name" value="ARM repeat"/>
    <property type="match status" value="1"/>
</dbReference>
<dbReference type="PROSITE" id="PS50166">
    <property type="entry name" value="IMPORTIN_B_NT"/>
    <property type="match status" value="1"/>
</dbReference>
<dbReference type="PANTHER" id="PTHR10997">
    <property type="entry name" value="IMPORTIN-7, 8, 11"/>
    <property type="match status" value="1"/>
</dbReference>
<evidence type="ECO:0000313" key="5">
    <source>
        <dbReference type="EMBL" id="KAK1296420.1"/>
    </source>
</evidence>
<dbReference type="InterPro" id="IPR001494">
    <property type="entry name" value="Importin-beta_N"/>
</dbReference>
<feature type="domain" description="Importin N-terminal" evidence="4">
    <location>
        <begin position="30"/>
        <end position="66"/>
    </location>
</feature>
<keyword evidence="2" id="KW-0813">Transport</keyword>
<gene>
    <name evidence="5" type="ORF">QJS10_CPB15g00937</name>
</gene>
<dbReference type="PANTHER" id="PTHR10997:SF9">
    <property type="entry name" value="IMPORTIN-9"/>
    <property type="match status" value="1"/>
</dbReference>
<accession>A0AAV9D548</accession>
<dbReference type="AlphaFoldDB" id="A0AAV9D548"/>
<organism evidence="5 6">
    <name type="scientific">Acorus calamus</name>
    <name type="common">Sweet flag</name>
    <dbReference type="NCBI Taxonomy" id="4465"/>
    <lineage>
        <taxon>Eukaryota</taxon>
        <taxon>Viridiplantae</taxon>
        <taxon>Streptophyta</taxon>
        <taxon>Embryophyta</taxon>
        <taxon>Tracheophyta</taxon>
        <taxon>Spermatophyta</taxon>
        <taxon>Magnoliopsida</taxon>
        <taxon>Liliopsida</taxon>
        <taxon>Acoraceae</taxon>
        <taxon>Acorus</taxon>
    </lineage>
</organism>
<dbReference type="Proteomes" id="UP001180020">
    <property type="component" value="Unassembled WGS sequence"/>
</dbReference>
<dbReference type="InterPro" id="IPR016024">
    <property type="entry name" value="ARM-type_fold"/>
</dbReference>
<dbReference type="GO" id="GO:0006606">
    <property type="term" value="P:protein import into nucleus"/>
    <property type="evidence" value="ECO:0007669"/>
    <property type="project" value="TreeGrafter"/>
</dbReference>
<sequence length="66" mass="7148">MAANVDRDKQWLIECLTATLDTNRDVRSFAEAALHQASLQPGFAVALAGITANKELPLGLRQISLL</sequence>
<reference evidence="5" key="1">
    <citation type="journal article" date="2023" name="Nat. Commun.">
        <title>Diploid and tetraploid genomes of Acorus and the evolution of monocots.</title>
        <authorList>
            <person name="Ma L."/>
            <person name="Liu K.W."/>
            <person name="Li Z."/>
            <person name="Hsiao Y.Y."/>
            <person name="Qi Y."/>
            <person name="Fu T."/>
            <person name="Tang G.D."/>
            <person name="Zhang D."/>
            <person name="Sun W.H."/>
            <person name="Liu D.K."/>
            <person name="Li Y."/>
            <person name="Chen G.Z."/>
            <person name="Liu X.D."/>
            <person name="Liao X.Y."/>
            <person name="Jiang Y.T."/>
            <person name="Yu X."/>
            <person name="Hao Y."/>
            <person name="Huang J."/>
            <person name="Zhao X.W."/>
            <person name="Ke S."/>
            <person name="Chen Y.Y."/>
            <person name="Wu W.L."/>
            <person name="Hsu J.L."/>
            <person name="Lin Y.F."/>
            <person name="Huang M.D."/>
            <person name="Li C.Y."/>
            <person name="Huang L."/>
            <person name="Wang Z.W."/>
            <person name="Zhao X."/>
            <person name="Zhong W.Y."/>
            <person name="Peng D.H."/>
            <person name="Ahmad S."/>
            <person name="Lan S."/>
            <person name="Zhang J.S."/>
            <person name="Tsai W.C."/>
            <person name="Van de Peer Y."/>
            <person name="Liu Z.J."/>
        </authorList>
    </citation>
    <scope>NUCLEOTIDE SEQUENCE</scope>
    <source>
        <strain evidence="5">CP</strain>
    </source>
</reference>
<evidence type="ECO:0000313" key="6">
    <source>
        <dbReference type="Proteomes" id="UP001180020"/>
    </source>
</evidence>
<comment type="subcellular location">
    <subcellularLocation>
        <location evidence="1">Nucleus</location>
    </subcellularLocation>
</comment>
<evidence type="ECO:0000259" key="4">
    <source>
        <dbReference type="PROSITE" id="PS50166"/>
    </source>
</evidence>
<dbReference type="InterPro" id="IPR011989">
    <property type="entry name" value="ARM-like"/>
</dbReference>
<dbReference type="GO" id="GO:0005829">
    <property type="term" value="C:cytosol"/>
    <property type="evidence" value="ECO:0007669"/>
    <property type="project" value="TreeGrafter"/>
</dbReference>
<dbReference type="Gene3D" id="1.25.10.10">
    <property type="entry name" value="Leucine-rich Repeat Variant"/>
    <property type="match status" value="1"/>
</dbReference>
<evidence type="ECO:0000256" key="1">
    <source>
        <dbReference type="ARBA" id="ARBA00004123"/>
    </source>
</evidence>
<dbReference type="GO" id="GO:0005635">
    <property type="term" value="C:nuclear envelope"/>
    <property type="evidence" value="ECO:0007669"/>
    <property type="project" value="TreeGrafter"/>
</dbReference>
<proteinExistence type="predicted"/>
<reference evidence="5" key="2">
    <citation type="submission" date="2023-06" db="EMBL/GenBank/DDBJ databases">
        <authorList>
            <person name="Ma L."/>
            <person name="Liu K.-W."/>
            <person name="Li Z."/>
            <person name="Hsiao Y.-Y."/>
            <person name="Qi Y."/>
            <person name="Fu T."/>
            <person name="Tang G."/>
            <person name="Zhang D."/>
            <person name="Sun W.-H."/>
            <person name="Liu D.-K."/>
            <person name="Li Y."/>
            <person name="Chen G.-Z."/>
            <person name="Liu X.-D."/>
            <person name="Liao X.-Y."/>
            <person name="Jiang Y.-T."/>
            <person name="Yu X."/>
            <person name="Hao Y."/>
            <person name="Huang J."/>
            <person name="Zhao X.-W."/>
            <person name="Ke S."/>
            <person name="Chen Y.-Y."/>
            <person name="Wu W.-L."/>
            <person name="Hsu J.-L."/>
            <person name="Lin Y.-F."/>
            <person name="Huang M.-D."/>
            <person name="Li C.-Y."/>
            <person name="Huang L."/>
            <person name="Wang Z.-W."/>
            <person name="Zhao X."/>
            <person name="Zhong W.-Y."/>
            <person name="Peng D.-H."/>
            <person name="Ahmad S."/>
            <person name="Lan S."/>
            <person name="Zhang J.-S."/>
            <person name="Tsai W.-C."/>
            <person name="Van De Peer Y."/>
            <person name="Liu Z.-J."/>
        </authorList>
    </citation>
    <scope>NUCLEOTIDE SEQUENCE</scope>
    <source>
        <strain evidence="5">CP</strain>
        <tissue evidence="5">Leaves</tissue>
    </source>
</reference>
<evidence type="ECO:0000256" key="3">
    <source>
        <dbReference type="ARBA" id="ARBA00023242"/>
    </source>
</evidence>
<evidence type="ECO:0000256" key="2">
    <source>
        <dbReference type="ARBA" id="ARBA00022448"/>
    </source>
</evidence>
<protein>
    <recommendedName>
        <fullName evidence="4">Importin N-terminal domain-containing protein</fullName>
    </recommendedName>
</protein>
<name>A0AAV9D548_ACOCL</name>
<comment type="caution">
    <text evidence="5">The sequence shown here is derived from an EMBL/GenBank/DDBJ whole genome shotgun (WGS) entry which is preliminary data.</text>
</comment>
<dbReference type="Pfam" id="PF03810">
    <property type="entry name" value="IBN_N"/>
    <property type="match status" value="1"/>
</dbReference>
<keyword evidence="6" id="KW-1185">Reference proteome</keyword>
<keyword evidence="3" id="KW-0539">Nucleus</keyword>